<dbReference type="Proteomes" id="UP000646579">
    <property type="component" value="Unassembled WGS sequence"/>
</dbReference>
<protein>
    <submittedName>
        <fullName evidence="1">Uncharacterized protein</fullName>
    </submittedName>
</protein>
<organism evidence="1 2">
    <name type="scientific">Devosia pacifica</name>
    <dbReference type="NCBI Taxonomy" id="1335967"/>
    <lineage>
        <taxon>Bacteria</taxon>
        <taxon>Pseudomonadati</taxon>
        <taxon>Pseudomonadota</taxon>
        <taxon>Alphaproteobacteria</taxon>
        <taxon>Hyphomicrobiales</taxon>
        <taxon>Devosiaceae</taxon>
        <taxon>Devosia</taxon>
    </lineage>
</organism>
<dbReference type="AlphaFoldDB" id="A0A918RSR4"/>
<evidence type="ECO:0000313" key="2">
    <source>
        <dbReference type="Proteomes" id="UP000646579"/>
    </source>
</evidence>
<reference evidence="1" key="1">
    <citation type="journal article" date="2014" name="Int. J. Syst. Evol. Microbiol.">
        <title>Complete genome sequence of Corynebacterium casei LMG S-19264T (=DSM 44701T), isolated from a smear-ripened cheese.</title>
        <authorList>
            <consortium name="US DOE Joint Genome Institute (JGI-PGF)"/>
            <person name="Walter F."/>
            <person name="Albersmeier A."/>
            <person name="Kalinowski J."/>
            <person name="Ruckert C."/>
        </authorList>
    </citation>
    <scope>NUCLEOTIDE SEQUENCE</scope>
    <source>
        <strain evidence="1">KCTC 32437</strain>
    </source>
</reference>
<keyword evidence="2" id="KW-1185">Reference proteome</keyword>
<reference evidence="1" key="2">
    <citation type="submission" date="2020-09" db="EMBL/GenBank/DDBJ databases">
        <authorList>
            <person name="Sun Q."/>
            <person name="Kim S."/>
        </authorList>
    </citation>
    <scope>NUCLEOTIDE SEQUENCE</scope>
    <source>
        <strain evidence="1">KCTC 32437</strain>
    </source>
</reference>
<dbReference type="EMBL" id="BMZE01000001">
    <property type="protein sequence ID" value="GHA11415.1"/>
    <property type="molecule type" value="Genomic_DNA"/>
</dbReference>
<gene>
    <name evidence="1" type="ORF">GCM10007989_02150</name>
</gene>
<evidence type="ECO:0000313" key="1">
    <source>
        <dbReference type="EMBL" id="GHA11415.1"/>
    </source>
</evidence>
<proteinExistence type="predicted"/>
<accession>A0A918RSR4</accession>
<name>A0A918RSR4_9HYPH</name>
<dbReference type="RefSeq" id="WP_189422583.1">
    <property type="nucleotide sequence ID" value="NZ_BMZE01000001.1"/>
</dbReference>
<sequence length="74" mass="7854">MGLVGTTELQAARTTVTKLRNHCVAGIAATYALIEARDGKHDGLQEDLDNLCTQLVGYQQAIKAIDGAIAEDVL</sequence>
<comment type="caution">
    <text evidence="1">The sequence shown here is derived from an EMBL/GenBank/DDBJ whole genome shotgun (WGS) entry which is preliminary data.</text>
</comment>